<sequence>MGVGEEAEEPSAAPHLKDSIGHAFTDATAAALRVNCNGLLTEAEEREFRMMLTQRGRAFALDDTEIGCADPQRVPQLVLFTVEPSPWKLKPLPVPRAHYQQLLKLLQDRVRRRVLEPSCGPYASRWFTVPKKDGTLRFIQDLQPANGVIIRHSSVVPLLDDFVNAFAGRAIYSMGDLYSAYD</sequence>
<protein>
    <recommendedName>
        <fullName evidence="3">Gag-pol polyprotein</fullName>
    </recommendedName>
</protein>
<evidence type="ECO:0000313" key="2">
    <source>
        <dbReference type="Proteomes" id="UP000673691"/>
    </source>
</evidence>
<dbReference type="PANTHER" id="PTHR24559:SF444">
    <property type="entry name" value="REVERSE TRANSCRIPTASE DOMAIN-CONTAINING PROTEIN"/>
    <property type="match status" value="1"/>
</dbReference>
<keyword evidence="2" id="KW-1185">Reference proteome</keyword>
<comment type="caution">
    <text evidence="1">The sequence shown here is derived from an EMBL/GenBank/DDBJ whole genome shotgun (WGS) entry which is preliminary data.</text>
</comment>
<dbReference type="SUPFAM" id="SSF56672">
    <property type="entry name" value="DNA/RNA polymerases"/>
    <property type="match status" value="1"/>
</dbReference>
<organism evidence="1 2">
    <name type="scientific">Olpidium bornovanus</name>
    <dbReference type="NCBI Taxonomy" id="278681"/>
    <lineage>
        <taxon>Eukaryota</taxon>
        <taxon>Fungi</taxon>
        <taxon>Fungi incertae sedis</taxon>
        <taxon>Olpidiomycota</taxon>
        <taxon>Olpidiomycotina</taxon>
        <taxon>Olpidiomycetes</taxon>
        <taxon>Olpidiales</taxon>
        <taxon>Olpidiaceae</taxon>
        <taxon>Olpidium</taxon>
    </lineage>
</organism>
<accession>A0A8H8DLB5</accession>
<name>A0A8H8DLB5_9FUNG</name>
<dbReference type="Gene3D" id="3.10.10.10">
    <property type="entry name" value="HIV Type 1 Reverse Transcriptase, subunit A, domain 1"/>
    <property type="match status" value="1"/>
</dbReference>
<dbReference type="OrthoDB" id="5599163at2759"/>
<dbReference type="EMBL" id="JAEFCI010001973">
    <property type="protein sequence ID" value="KAG5462561.1"/>
    <property type="molecule type" value="Genomic_DNA"/>
</dbReference>
<dbReference type="PANTHER" id="PTHR24559">
    <property type="entry name" value="TRANSPOSON TY3-I GAG-POL POLYPROTEIN"/>
    <property type="match status" value="1"/>
</dbReference>
<gene>
    <name evidence="1" type="ORF">BJ554DRAFT_4624</name>
</gene>
<reference evidence="1 2" key="1">
    <citation type="journal article" name="Sci. Rep.">
        <title>Genome-scale phylogenetic analyses confirm Olpidium as the closest living zoosporic fungus to the non-flagellated, terrestrial fungi.</title>
        <authorList>
            <person name="Chang Y."/>
            <person name="Rochon D."/>
            <person name="Sekimoto S."/>
            <person name="Wang Y."/>
            <person name="Chovatia M."/>
            <person name="Sandor L."/>
            <person name="Salamov A."/>
            <person name="Grigoriev I.V."/>
            <person name="Stajich J.E."/>
            <person name="Spatafora J.W."/>
        </authorList>
    </citation>
    <scope>NUCLEOTIDE SEQUENCE [LARGE SCALE GENOMIC DNA]</scope>
    <source>
        <strain evidence="1">S191</strain>
    </source>
</reference>
<dbReference type="InterPro" id="IPR053134">
    <property type="entry name" value="RNA-dir_DNA_polymerase"/>
</dbReference>
<feature type="non-terminal residue" evidence="1">
    <location>
        <position position="182"/>
    </location>
</feature>
<evidence type="ECO:0008006" key="3">
    <source>
        <dbReference type="Google" id="ProtNLM"/>
    </source>
</evidence>
<dbReference type="Proteomes" id="UP000673691">
    <property type="component" value="Unassembled WGS sequence"/>
</dbReference>
<dbReference type="InterPro" id="IPR043502">
    <property type="entry name" value="DNA/RNA_pol_sf"/>
</dbReference>
<dbReference type="AlphaFoldDB" id="A0A8H8DLB5"/>
<proteinExistence type="predicted"/>
<evidence type="ECO:0000313" key="1">
    <source>
        <dbReference type="EMBL" id="KAG5462561.1"/>
    </source>
</evidence>